<comment type="caution">
    <text evidence="4">The sequence shown here is derived from an EMBL/GenBank/DDBJ whole genome shotgun (WGS) entry which is preliminary data.</text>
</comment>
<dbReference type="FunFam" id="3.40.50.2000:FF:000108">
    <property type="entry name" value="UDP-glycosyltransferase 83A1"/>
    <property type="match status" value="1"/>
</dbReference>
<organism evidence="4 5">
    <name type="scientific">Coptis chinensis</name>
    <dbReference type="NCBI Taxonomy" id="261450"/>
    <lineage>
        <taxon>Eukaryota</taxon>
        <taxon>Viridiplantae</taxon>
        <taxon>Streptophyta</taxon>
        <taxon>Embryophyta</taxon>
        <taxon>Tracheophyta</taxon>
        <taxon>Spermatophyta</taxon>
        <taxon>Magnoliopsida</taxon>
        <taxon>Ranunculales</taxon>
        <taxon>Ranunculaceae</taxon>
        <taxon>Coptidoideae</taxon>
        <taxon>Coptis</taxon>
    </lineage>
</organism>
<dbReference type="Gene3D" id="3.40.50.2000">
    <property type="entry name" value="Glycogen Phosphorylase B"/>
    <property type="match status" value="2"/>
</dbReference>
<evidence type="ECO:0000313" key="4">
    <source>
        <dbReference type="EMBL" id="KAF9624152.1"/>
    </source>
</evidence>
<dbReference type="AlphaFoldDB" id="A0A835IXQ4"/>
<dbReference type="Proteomes" id="UP000631114">
    <property type="component" value="Unassembled WGS sequence"/>
</dbReference>
<dbReference type="OrthoDB" id="5835829at2759"/>
<dbReference type="CDD" id="cd03784">
    <property type="entry name" value="GT1_Gtf-like"/>
    <property type="match status" value="1"/>
</dbReference>
<dbReference type="GO" id="GO:0080044">
    <property type="term" value="F:quercetin 7-O-glucosyltransferase activity"/>
    <property type="evidence" value="ECO:0007669"/>
    <property type="project" value="TreeGrafter"/>
</dbReference>
<protein>
    <submittedName>
        <fullName evidence="4">Uncharacterized protein</fullName>
    </submittedName>
</protein>
<gene>
    <name evidence="4" type="ORF">IFM89_008090</name>
</gene>
<keyword evidence="2" id="KW-0808">Transferase</keyword>
<dbReference type="GO" id="GO:0080043">
    <property type="term" value="F:quercetin 3-O-glucosyltransferase activity"/>
    <property type="evidence" value="ECO:0007669"/>
    <property type="project" value="TreeGrafter"/>
</dbReference>
<reference evidence="4 5" key="1">
    <citation type="submission" date="2020-10" db="EMBL/GenBank/DDBJ databases">
        <title>The Coptis chinensis genome and diversification of protoberbering-type alkaloids.</title>
        <authorList>
            <person name="Wang B."/>
            <person name="Shu S."/>
            <person name="Song C."/>
            <person name="Liu Y."/>
        </authorList>
    </citation>
    <scope>NUCLEOTIDE SEQUENCE [LARGE SCALE GENOMIC DNA]</scope>
    <source>
        <strain evidence="4">HL-2020</strain>
        <tissue evidence="4">Leaf</tissue>
    </source>
</reference>
<dbReference type="SUPFAM" id="SSF53756">
    <property type="entry name" value="UDP-Glycosyltransferase/glycogen phosphorylase"/>
    <property type="match status" value="1"/>
</dbReference>
<keyword evidence="5" id="KW-1185">Reference proteome</keyword>
<sequence>MGDEPHVLVIPYPAQGHVMPLMRLSSCLVERGIRITVVITESIHARLIDALPEKRQELAHLHLATISDGLTPEERKDPIKLDNAVYSTLPAELEKLIKTNDSSKKGKIACVLADDTLGWALDLARRMGIRQAAFFPASAGAKALLHHIPKLIEMGIIDENGTPKKDEMVVWSPTMPTMKASHFTWNCMGDFISPEIIFQTILRNNQHSKSADWVFCNTFDELEHAAIALVPKLLPIGPLPANNQLGNLWPEDTTCLSWLDQQAARSVVYVAFGSIAIFSQRQFVELAIGLELLGRPFLWVFRSQSDLYGRPATTYPDGFLERVSHLGKIVSWAPQHKVLAHPSIACFVSHCGWNSTIEGVSNGVPFISWPYFADQFFDGTCITDTWRVGLGLIPDEDGIISRNEIRKQLDQLLGDTEIRENALKLKEMAMKSVGKGGSSSKNLDQFSEELKR</sequence>
<dbReference type="FunFam" id="3.40.50.2000:FF:000061">
    <property type="entry name" value="UDP-glycosyltransferase 83A1"/>
    <property type="match status" value="1"/>
</dbReference>
<dbReference type="InterPro" id="IPR002213">
    <property type="entry name" value="UDP_glucos_trans"/>
</dbReference>
<feature type="region of interest" description="Disordered" evidence="3">
    <location>
        <begin position="432"/>
        <end position="452"/>
    </location>
</feature>
<proteinExistence type="inferred from homology"/>
<comment type="similarity">
    <text evidence="1">Belongs to the UDP-glycosyltransferase family.</text>
</comment>
<dbReference type="EMBL" id="JADFTS010000001">
    <property type="protein sequence ID" value="KAF9624152.1"/>
    <property type="molecule type" value="Genomic_DNA"/>
</dbReference>
<evidence type="ECO:0000256" key="3">
    <source>
        <dbReference type="SAM" id="MobiDB-lite"/>
    </source>
</evidence>
<evidence type="ECO:0000313" key="5">
    <source>
        <dbReference type="Proteomes" id="UP000631114"/>
    </source>
</evidence>
<dbReference type="PANTHER" id="PTHR11926">
    <property type="entry name" value="GLUCOSYL/GLUCURONOSYL TRANSFERASES"/>
    <property type="match status" value="1"/>
</dbReference>
<dbReference type="PANTHER" id="PTHR11926:SF1412">
    <property type="entry name" value="UDP-GLYCOSYLTRANSFERASE 83A1-LIKE"/>
    <property type="match status" value="1"/>
</dbReference>
<evidence type="ECO:0000256" key="1">
    <source>
        <dbReference type="ARBA" id="ARBA00009995"/>
    </source>
</evidence>
<name>A0A835IXQ4_9MAGN</name>
<accession>A0A835IXQ4</accession>
<dbReference type="Pfam" id="PF00201">
    <property type="entry name" value="UDPGT"/>
    <property type="match status" value="1"/>
</dbReference>
<evidence type="ECO:0000256" key="2">
    <source>
        <dbReference type="ARBA" id="ARBA00022679"/>
    </source>
</evidence>